<feature type="transmembrane region" description="Helical" evidence="9">
    <location>
        <begin position="164"/>
        <end position="182"/>
    </location>
</feature>
<keyword evidence="7 9" id="KW-0472">Membrane</keyword>
<sequence length="192" mass="21104">MSTSPREPVDYAGDGTPVRLQPDYEALRTIELRDAGEGTLIERIVDGVIGAVGAGCILSMTMLVFCNALSRYLFSNSFIWADEIIVSLMPWLAMSGVYLSIRRRDMIRIDYFVEKLPPRPRRALIVGSQFISAAAFAFLAIGGFQYLTMFGGDTTLYLDLPTGWFTSALLIGAGLVFAAFVIEGVRDARKEA</sequence>
<dbReference type="Proteomes" id="UP001274321">
    <property type="component" value="Unassembled WGS sequence"/>
</dbReference>
<name>A0ABU4RIV8_9HYPH</name>
<evidence type="ECO:0000313" key="11">
    <source>
        <dbReference type="EMBL" id="MDX6804772.1"/>
    </source>
</evidence>
<feature type="transmembrane region" description="Helical" evidence="9">
    <location>
        <begin position="78"/>
        <end position="101"/>
    </location>
</feature>
<accession>A0ABU4RIV8</accession>
<evidence type="ECO:0000256" key="3">
    <source>
        <dbReference type="ARBA" id="ARBA00022475"/>
    </source>
</evidence>
<dbReference type="EMBL" id="JAXAFJ010000001">
    <property type="protein sequence ID" value="MDX6804772.1"/>
    <property type="molecule type" value="Genomic_DNA"/>
</dbReference>
<feature type="transmembrane region" description="Helical" evidence="9">
    <location>
        <begin position="122"/>
        <end position="144"/>
    </location>
</feature>
<feature type="transmembrane region" description="Helical" evidence="9">
    <location>
        <begin position="48"/>
        <end position="72"/>
    </location>
</feature>
<keyword evidence="6 9" id="KW-1133">Transmembrane helix</keyword>
<keyword evidence="12" id="KW-1185">Reference proteome</keyword>
<organism evidence="11 12">
    <name type="scientific">Terrihabitans rhizophilus</name>
    <dbReference type="NCBI Taxonomy" id="3092662"/>
    <lineage>
        <taxon>Bacteria</taxon>
        <taxon>Pseudomonadati</taxon>
        <taxon>Pseudomonadota</taxon>
        <taxon>Alphaproteobacteria</taxon>
        <taxon>Hyphomicrobiales</taxon>
        <taxon>Terrihabitans</taxon>
    </lineage>
</organism>
<comment type="caution">
    <text evidence="11">The sequence shown here is derived from an EMBL/GenBank/DDBJ whole genome shotgun (WGS) entry which is preliminary data.</text>
</comment>
<dbReference type="InterPro" id="IPR007387">
    <property type="entry name" value="TRAP_DctQ"/>
</dbReference>
<evidence type="ECO:0000256" key="8">
    <source>
        <dbReference type="ARBA" id="ARBA00038436"/>
    </source>
</evidence>
<keyword evidence="2 9" id="KW-0813">Transport</keyword>
<evidence type="ECO:0000313" key="12">
    <source>
        <dbReference type="Proteomes" id="UP001274321"/>
    </source>
</evidence>
<evidence type="ECO:0000256" key="6">
    <source>
        <dbReference type="ARBA" id="ARBA00022989"/>
    </source>
</evidence>
<dbReference type="RefSeq" id="WP_319842889.1">
    <property type="nucleotide sequence ID" value="NZ_JAXAFJ010000001.1"/>
</dbReference>
<comment type="function">
    <text evidence="9">Part of the tripartite ATP-independent periplasmic (TRAP) transport system.</text>
</comment>
<keyword evidence="5 9" id="KW-0812">Transmembrane</keyword>
<evidence type="ECO:0000259" key="10">
    <source>
        <dbReference type="Pfam" id="PF04290"/>
    </source>
</evidence>
<evidence type="ECO:0000256" key="9">
    <source>
        <dbReference type="RuleBase" id="RU369079"/>
    </source>
</evidence>
<comment type="similarity">
    <text evidence="8 9">Belongs to the TRAP transporter small permease family.</text>
</comment>
<dbReference type="Pfam" id="PF04290">
    <property type="entry name" value="DctQ"/>
    <property type="match status" value="1"/>
</dbReference>
<evidence type="ECO:0000256" key="2">
    <source>
        <dbReference type="ARBA" id="ARBA00022448"/>
    </source>
</evidence>
<evidence type="ECO:0000256" key="4">
    <source>
        <dbReference type="ARBA" id="ARBA00022519"/>
    </source>
</evidence>
<proteinExistence type="inferred from homology"/>
<gene>
    <name evidence="11" type="ORF">SCD90_01735</name>
</gene>
<comment type="subcellular location">
    <subcellularLocation>
        <location evidence="1 9">Cell inner membrane</location>
        <topology evidence="1 9">Multi-pass membrane protein</topology>
    </subcellularLocation>
</comment>
<feature type="domain" description="Tripartite ATP-independent periplasmic transporters DctQ component" evidence="10">
    <location>
        <begin position="60"/>
        <end position="189"/>
    </location>
</feature>
<keyword evidence="4 9" id="KW-0997">Cell inner membrane</keyword>
<evidence type="ECO:0000256" key="5">
    <source>
        <dbReference type="ARBA" id="ARBA00022692"/>
    </source>
</evidence>
<evidence type="ECO:0000256" key="7">
    <source>
        <dbReference type="ARBA" id="ARBA00023136"/>
    </source>
</evidence>
<keyword evidence="3" id="KW-1003">Cell membrane</keyword>
<protein>
    <recommendedName>
        <fullName evidence="9">TRAP transporter small permease protein</fullName>
    </recommendedName>
</protein>
<reference evidence="11 12" key="1">
    <citation type="submission" date="2023-11" db="EMBL/GenBank/DDBJ databases">
        <authorList>
            <person name="Bao R."/>
        </authorList>
    </citation>
    <scope>NUCLEOTIDE SEQUENCE [LARGE SCALE GENOMIC DNA]</scope>
    <source>
        <strain evidence="11 12">PJ23</strain>
    </source>
</reference>
<comment type="subunit">
    <text evidence="9">The complex comprises the extracytoplasmic solute receptor protein and the two transmembrane proteins.</text>
</comment>
<dbReference type="PANTHER" id="PTHR35011:SF2">
    <property type="entry name" value="2,3-DIKETO-L-GULONATE TRAP TRANSPORTER SMALL PERMEASE PROTEIN YIAM"/>
    <property type="match status" value="1"/>
</dbReference>
<dbReference type="PANTHER" id="PTHR35011">
    <property type="entry name" value="2,3-DIKETO-L-GULONATE TRAP TRANSPORTER SMALL PERMEASE PROTEIN YIAM"/>
    <property type="match status" value="1"/>
</dbReference>
<evidence type="ECO:0000256" key="1">
    <source>
        <dbReference type="ARBA" id="ARBA00004429"/>
    </source>
</evidence>
<dbReference type="InterPro" id="IPR055348">
    <property type="entry name" value="DctQ"/>
</dbReference>